<proteinExistence type="predicted"/>
<protein>
    <submittedName>
        <fullName evidence="2">Terminase</fullName>
    </submittedName>
</protein>
<feature type="compositionally biased region" description="Basic and acidic residues" evidence="1">
    <location>
        <begin position="60"/>
        <end position="71"/>
    </location>
</feature>
<evidence type="ECO:0000256" key="1">
    <source>
        <dbReference type="SAM" id="MobiDB-lite"/>
    </source>
</evidence>
<evidence type="ECO:0000313" key="3">
    <source>
        <dbReference type="Proteomes" id="UP001168216"/>
    </source>
</evidence>
<evidence type="ECO:0000313" key="2">
    <source>
        <dbReference type="EMBL" id="MDM5142913.1"/>
    </source>
</evidence>
<sequence length="149" mass="17079">RRYQALAVKSKKNHADLAEMDRLINHHCALKDQAVKLAEREHALKARQLAEPQDQDEPNEGSRRRGEDKPKKGGGKKTKNWVNDLTPEDFEGWLASLFPHQRYVRDVKNDPAMPRTRNILKSRQIGMTYYFAGEALEDAILTGGNQIFL</sequence>
<feature type="region of interest" description="Disordered" evidence="1">
    <location>
        <begin position="43"/>
        <end position="83"/>
    </location>
</feature>
<accession>A0AAW7IFJ1</accession>
<gene>
    <name evidence="2" type="ORF">OB959_24555</name>
</gene>
<name>A0AAW7IFJ1_9GAMM</name>
<comment type="caution">
    <text evidence="2">The sequence shown here is derived from an EMBL/GenBank/DDBJ whole genome shotgun (WGS) entry which is preliminary data.</text>
</comment>
<dbReference type="Proteomes" id="UP001168216">
    <property type="component" value="Unassembled WGS sequence"/>
</dbReference>
<dbReference type="EMBL" id="JAOPLV010000044">
    <property type="protein sequence ID" value="MDM5142913.1"/>
    <property type="molecule type" value="Genomic_DNA"/>
</dbReference>
<dbReference type="AlphaFoldDB" id="A0AAW7IFJ1"/>
<reference evidence="2" key="1">
    <citation type="submission" date="2023-08" db="EMBL/GenBank/DDBJ databases">
        <title>WGS of Aeromonas isolates.</title>
        <authorList>
            <person name="Lee H."/>
        </authorList>
    </citation>
    <scope>NUCLEOTIDE SEQUENCE</scope>
    <source>
        <strain evidence="2">SL22</strain>
    </source>
</reference>
<feature type="non-terminal residue" evidence="2">
    <location>
        <position position="1"/>
    </location>
</feature>
<feature type="non-terminal residue" evidence="2">
    <location>
        <position position="149"/>
    </location>
</feature>
<organism evidence="2 3">
    <name type="scientific">Aeromonas bestiarum</name>
    <dbReference type="NCBI Taxonomy" id="105751"/>
    <lineage>
        <taxon>Bacteria</taxon>
        <taxon>Pseudomonadati</taxon>
        <taxon>Pseudomonadota</taxon>
        <taxon>Gammaproteobacteria</taxon>
        <taxon>Aeromonadales</taxon>
        <taxon>Aeromonadaceae</taxon>
        <taxon>Aeromonas</taxon>
    </lineage>
</organism>